<evidence type="ECO:0000313" key="5">
    <source>
        <dbReference type="Proteomes" id="UP000177982"/>
    </source>
</evidence>
<feature type="domain" description="Response regulatory" evidence="3">
    <location>
        <begin position="10"/>
        <end position="127"/>
    </location>
</feature>
<accession>A0A1G2KZJ2</accession>
<reference evidence="4 5" key="1">
    <citation type="journal article" date="2016" name="Nat. Commun.">
        <title>Thousands of microbial genomes shed light on interconnected biogeochemical processes in an aquifer system.</title>
        <authorList>
            <person name="Anantharaman K."/>
            <person name="Brown C.T."/>
            <person name="Hug L.A."/>
            <person name="Sharon I."/>
            <person name="Castelle C.J."/>
            <person name="Probst A.J."/>
            <person name="Thomas B.C."/>
            <person name="Singh A."/>
            <person name="Wilkins M.J."/>
            <person name="Karaoz U."/>
            <person name="Brodie E.L."/>
            <person name="Williams K.H."/>
            <person name="Hubbard S.S."/>
            <person name="Banfield J.F."/>
        </authorList>
    </citation>
    <scope>NUCLEOTIDE SEQUENCE [LARGE SCALE GENOMIC DNA]</scope>
</reference>
<proteinExistence type="predicted"/>
<dbReference type="AlphaFoldDB" id="A0A1G2KZJ2"/>
<dbReference type="GO" id="GO:0000160">
    <property type="term" value="P:phosphorelay signal transduction system"/>
    <property type="evidence" value="ECO:0007669"/>
    <property type="project" value="InterPro"/>
</dbReference>
<sequence length="145" mass="16623">MTQKGPAKPKILIIEDDEFMTRILTREFAISGLTNYTIVTREKDVMSEFKRFAPNIIVLDILLPDKSGFEALKEVRKMKSGKKIPVFILTNYNNPHYRRLAKMLGVQEYLIKSNTLVSDLIKKIKEITSNRTALPQSKPAPSKKK</sequence>
<evidence type="ECO:0000313" key="4">
    <source>
        <dbReference type="EMBL" id="OHA04897.1"/>
    </source>
</evidence>
<dbReference type="PROSITE" id="PS50110">
    <property type="entry name" value="RESPONSE_REGULATORY"/>
    <property type="match status" value="1"/>
</dbReference>
<dbReference type="SMART" id="SM00448">
    <property type="entry name" value="REC"/>
    <property type="match status" value="1"/>
</dbReference>
<dbReference type="InterPro" id="IPR001789">
    <property type="entry name" value="Sig_transdc_resp-reg_receiver"/>
</dbReference>
<dbReference type="InterPro" id="IPR011006">
    <property type="entry name" value="CheY-like_superfamily"/>
</dbReference>
<comment type="caution">
    <text evidence="4">The sequence shown here is derived from an EMBL/GenBank/DDBJ whole genome shotgun (WGS) entry which is preliminary data.</text>
</comment>
<gene>
    <name evidence="4" type="ORF">A2934_04220</name>
</gene>
<dbReference type="EMBL" id="MHQO01000066">
    <property type="protein sequence ID" value="OHA04897.1"/>
    <property type="molecule type" value="Genomic_DNA"/>
</dbReference>
<evidence type="ECO:0000259" key="3">
    <source>
        <dbReference type="PROSITE" id="PS50110"/>
    </source>
</evidence>
<dbReference type="SUPFAM" id="SSF52172">
    <property type="entry name" value="CheY-like"/>
    <property type="match status" value="1"/>
</dbReference>
<feature type="modified residue" description="4-aspartylphosphate" evidence="2">
    <location>
        <position position="60"/>
    </location>
</feature>
<dbReference type="Gene3D" id="3.40.50.2300">
    <property type="match status" value="1"/>
</dbReference>
<dbReference type="CDD" id="cd00156">
    <property type="entry name" value="REC"/>
    <property type="match status" value="1"/>
</dbReference>
<organism evidence="4 5">
    <name type="scientific">Candidatus Sungbacteria bacterium RIFCSPLOWO2_01_FULL_47_10</name>
    <dbReference type="NCBI Taxonomy" id="1802276"/>
    <lineage>
        <taxon>Bacteria</taxon>
        <taxon>Candidatus Sungiibacteriota</taxon>
    </lineage>
</organism>
<keyword evidence="1 2" id="KW-0597">Phosphoprotein</keyword>
<dbReference type="PANTHER" id="PTHR44591:SF3">
    <property type="entry name" value="RESPONSE REGULATORY DOMAIN-CONTAINING PROTEIN"/>
    <property type="match status" value="1"/>
</dbReference>
<dbReference type="Pfam" id="PF00072">
    <property type="entry name" value="Response_reg"/>
    <property type="match status" value="1"/>
</dbReference>
<dbReference type="PANTHER" id="PTHR44591">
    <property type="entry name" value="STRESS RESPONSE REGULATOR PROTEIN 1"/>
    <property type="match status" value="1"/>
</dbReference>
<dbReference type="Proteomes" id="UP000177982">
    <property type="component" value="Unassembled WGS sequence"/>
</dbReference>
<protein>
    <recommendedName>
        <fullName evidence="3">Response regulatory domain-containing protein</fullName>
    </recommendedName>
</protein>
<evidence type="ECO:0000256" key="2">
    <source>
        <dbReference type="PROSITE-ProRule" id="PRU00169"/>
    </source>
</evidence>
<evidence type="ECO:0000256" key="1">
    <source>
        <dbReference type="ARBA" id="ARBA00022553"/>
    </source>
</evidence>
<name>A0A1G2KZJ2_9BACT</name>
<dbReference type="InterPro" id="IPR050595">
    <property type="entry name" value="Bact_response_regulator"/>
</dbReference>